<proteinExistence type="predicted"/>
<comment type="caution">
    <text evidence="4">The sequence shown here is derived from an EMBL/GenBank/DDBJ whole genome shotgun (WGS) entry which is preliminary data.</text>
</comment>
<evidence type="ECO:0000313" key="4">
    <source>
        <dbReference type="EMBL" id="PVU91041.1"/>
    </source>
</evidence>
<feature type="chain" id="PRO_5015532301" description="Galactose oxidase" evidence="3">
    <location>
        <begin position="26"/>
        <end position="395"/>
    </location>
</feature>
<accession>A0A2T9YFC2</accession>
<protein>
    <recommendedName>
        <fullName evidence="6">Galactose oxidase</fullName>
    </recommendedName>
</protein>
<reference evidence="4 5" key="1">
    <citation type="journal article" date="2018" name="MBio">
        <title>Comparative Genomics Reveals the Core Gene Toolbox for the Fungus-Insect Symbiosis.</title>
        <authorList>
            <person name="Wang Y."/>
            <person name="Stata M."/>
            <person name="Wang W."/>
            <person name="Stajich J.E."/>
            <person name="White M.M."/>
            <person name="Moncalvo J.M."/>
        </authorList>
    </citation>
    <scope>NUCLEOTIDE SEQUENCE [LARGE SCALE GENOMIC DNA]</scope>
    <source>
        <strain evidence="4 5">AUS-77-4</strain>
    </source>
</reference>
<dbReference type="PANTHER" id="PTHR24412:SF489">
    <property type="entry name" value="RING FINGER DOMAIN AND KELCH REPEAT-CONTAINING PROTEIN DDB_G0271372"/>
    <property type="match status" value="1"/>
</dbReference>
<dbReference type="OrthoDB" id="432528at2759"/>
<dbReference type="PANTHER" id="PTHR24412">
    <property type="entry name" value="KELCH PROTEIN"/>
    <property type="match status" value="1"/>
</dbReference>
<dbReference type="Pfam" id="PF01344">
    <property type="entry name" value="Kelch_1"/>
    <property type="match status" value="1"/>
</dbReference>
<dbReference type="InterPro" id="IPR015915">
    <property type="entry name" value="Kelch-typ_b-propeller"/>
</dbReference>
<keyword evidence="1" id="KW-0880">Kelch repeat</keyword>
<evidence type="ECO:0000256" key="3">
    <source>
        <dbReference type="SAM" id="SignalP"/>
    </source>
</evidence>
<organism evidence="4 5">
    <name type="scientific">Furculomyces boomerangus</name>
    <dbReference type="NCBI Taxonomy" id="61424"/>
    <lineage>
        <taxon>Eukaryota</taxon>
        <taxon>Fungi</taxon>
        <taxon>Fungi incertae sedis</taxon>
        <taxon>Zoopagomycota</taxon>
        <taxon>Kickxellomycotina</taxon>
        <taxon>Harpellomycetes</taxon>
        <taxon>Harpellales</taxon>
        <taxon>Harpellaceae</taxon>
        <taxon>Furculomyces</taxon>
    </lineage>
</organism>
<dbReference type="SUPFAM" id="SSF117281">
    <property type="entry name" value="Kelch motif"/>
    <property type="match status" value="2"/>
</dbReference>
<dbReference type="InterPro" id="IPR006652">
    <property type="entry name" value="Kelch_1"/>
</dbReference>
<keyword evidence="5" id="KW-1185">Reference proteome</keyword>
<evidence type="ECO:0000256" key="2">
    <source>
        <dbReference type="ARBA" id="ARBA00022737"/>
    </source>
</evidence>
<dbReference type="STRING" id="61424.A0A2T9YFC2"/>
<feature type="signal peptide" evidence="3">
    <location>
        <begin position="1"/>
        <end position="25"/>
    </location>
</feature>
<gene>
    <name evidence="4" type="ORF">BB559_004338</name>
</gene>
<name>A0A2T9YFC2_9FUNG</name>
<evidence type="ECO:0000256" key="1">
    <source>
        <dbReference type="ARBA" id="ARBA00022441"/>
    </source>
</evidence>
<keyword evidence="3" id="KW-0732">Signal</keyword>
<dbReference type="Gene3D" id="2.120.10.80">
    <property type="entry name" value="Kelch-type beta propeller"/>
    <property type="match status" value="2"/>
</dbReference>
<keyword evidence="2" id="KW-0677">Repeat</keyword>
<sequence length="395" mass="42777">MLFSTQTLVGLFALFPTTFNIRALALPTDSFAVSDPNFAQWNINEYSLSVARSRLSAASAGNKIFFAGGILKDSSISDIIDVFDIETKTWSVQKLSSPRSEIGAGSFANGRFAVFAGGIGKETTLSPNVDVYDSQEDTWTVLKLTVPRISPRIIDLGNITAIHGGMLLSPPYISSQVDFLDSSYRITRTKKKILEYPVLGVAMSDPEDNIAIISGGFENRAGNSKFSDLQPSNETLFVEHDPIDNRAKFFKAPLLDFPRWEISGAYSRDKYVLGGGYTLTEKGDTISTDVVNVFNGMTGAWQTNHLRLTTPRHSIFAGAVRGYVLFWGGAGSNVLDVYNPLTDSMVGNVPKNLYMKTSKAEAGYTTAKGCMIAVGGGLAPESGTSDTVEILNACY</sequence>
<dbReference type="EMBL" id="MBFT01000443">
    <property type="protein sequence ID" value="PVU91041.1"/>
    <property type="molecule type" value="Genomic_DNA"/>
</dbReference>
<evidence type="ECO:0000313" key="5">
    <source>
        <dbReference type="Proteomes" id="UP000245699"/>
    </source>
</evidence>
<dbReference type="AlphaFoldDB" id="A0A2T9YFC2"/>
<evidence type="ECO:0008006" key="6">
    <source>
        <dbReference type="Google" id="ProtNLM"/>
    </source>
</evidence>
<dbReference type="Proteomes" id="UP000245699">
    <property type="component" value="Unassembled WGS sequence"/>
</dbReference>